<dbReference type="EMBL" id="JACHMP010000001">
    <property type="protein sequence ID" value="MBB5823181.1"/>
    <property type="molecule type" value="Genomic_DNA"/>
</dbReference>
<evidence type="ECO:0000313" key="4">
    <source>
        <dbReference type="Proteomes" id="UP000540685"/>
    </source>
</evidence>
<dbReference type="GO" id="GO:0042602">
    <property type="term" value="F:riboflavin reductase (NADPH) activity"/>
    <property type="evidence" value="ECO:0007669"/>
    <property type="project" value="TreeGrafter"/>
</dbReference>
<dbReference type="Proteomes" id="UP000540685">
    <property type="component" value="Unassembled WGS sequence"/>
</dbReference>
<organism evidence="3 4">
    <name type="scientific">Streptosporangium becharense</name>
    <dbReference type="NCBI Taxonomy" id="1816182"/>
    <lineage>
        <taxon>Bacteria</taxon>
        <taxon>Bacillati</taxon>
        <taxon>Actinomycetota</taxon>
        <taxon>Actinomycetes</taxon>
        <taxon>Streptosporangiales</taxon>
        <taxon>Streptosporangiaceae</taxon>
        <taxon>Streptosporangium</taxon>
    </lineage>
</organism>
<feature type="domain" description="Flavin reductase like" evidence="2">
    <location>
        <begin position="12"/>
        <end position="157"/>
    </location>
</feature>
<sequence length="173" mass="18001">MAVDANVFREVFGALPTAVAVVTANGPHGPSGLACNTVAAVSLRPPLLLVCVDRGSLTLGAIRDSGAFVVNYLLAGRGELCDRFAGKLPDKFSGVSHVASVVAAGAPVLTEDSLAVAECVLTEAVETGDHWILIGLIEHATVYGGTPLTYFRRRYDSWPEARPAGSAAVREVV</sequence>
<keyword evidence="4" id="KW-1185">Reference proteome</keyword>
<dbReference type="InterPro" id="IPR002563">
    <property type="entry name" value="Flavin_Rdtase-like_dom"/>
</dbReference>
<evidence type="ECO:0000313" key="3">
    <source>
        <dbReference type="EMBL" id="MBB5823181.1"/>
    </source>
</evidence>
<proteinExistence type="predicted"/>
<dbReference type="Gene3D" id="2.30.110.10">
    <property type="entry name" value="Electron Transport, Fmn-binding Protein, Chain A"/>
    <property type="match status" value="1"/>
</dbReference>
<dbReference type="GO" id="GO:0010181">
    <property type="term" value="F:FMN binding"/>
    <property type="evidence" value="ECO:0007669"/>
    <property type="project" value="InterPro"/>
</dbReference>
<dbReference type="PANTHER" id="PTHR30466:SF1">
    <property type="entry name" value="FMN REDUCTASE (NADH) RUTF"/>
    <property type="match status" value="1"/>
</dbReference>
<dbReference type="AlphaFoldDB" id="A0A7W9MJY5"/>
<keyword evidence="1" id="KW-0560">Oxidoreductase</keyword>
<name>A0A7W9MJY5_9ACTN</name>
<dbReference type="SMART" id="SM00903">
    <property type="entry name" value="Flavin_Reduct"/>
    <property type="match status" value="1"/>
</dbReference>
<dbReference type="RefSeq" id="WP_184540184.1">
    <property type="nucleotide sequence ID" value="NZ_JACHMP010000001.1"/>
</dbReference>
<dbReference type="SUPFAM" id="SSF50475">
    <property type="entry name" value="FMN-binding split barrel"/>
    <property type="match status" value="1"/>
</dbReference>
<reference evidence="3 4" key="1">
    <citation type="submission" date="2020-08" db="EMBL/GenBank/DDBJ databases">
        <title>Sequencing the genomes of 1000 actinobacteria strains.</title>
        <authorList>
            <person name="Klenk H.-P."/>
        </authorList>
    </citation>
    <scope>NUCLEOTIDE SEQUENCE [LARGE SCALE GENOMIC DNA]</scope>
    <source>
        <strain evidence="3 4">DSM 46887</strain>
    </source>
</reference>
<dbReference type="Pfam" id="PF01613">
    <property type="entry name" value="Flavin_Reduct"/>
    <property type="match status" value="1"/>
</dbReference>
<dbReference type="InterPro" id="IPR050268">
    <property type="entry name" value="NADH-dep_flavin_reductase"/>
</dbReference>
<accession>A0A7W9MJY5</accession>
<dbReference type="InterPro" id="IPR012349">
    <property type="entry name" value="Split_barrel_FMN-bd"/>
</dbReference>
<evidence type="ECO:0000256" key="1">
    <source>
        <dbReference type="ARBA" id="ARBA00023002"/>
    </source>
</evidence>
<dbReference type="PANTHER" id="PTHR30466">
    <property type="entry name" value="FLAVIN REDUCTASE"/>
    <property type="match status" value="1"/>
</dbReference>
<evidence type="ECO:0000259" key="2">
    <source>
        <dbReference type="SMART" id="SM00903"/>
    </source>
</evidence>
<protein>
    <submittedName>
        <fullName evidence="3">Flavin reductase (DIM6/NTAB) family NADH-FMN oxidoreductase RutF</fullName>
    </submittedName>
</protein>
<gene>
    <name evidence="3" type="ORF">F4562_006243</name>
</gene>
<comment type="caution">
    <text evidence="3">The sequence shown here is derived from an EMBL/GenBank/DDBJ whole genome shotgun (WGS) entry which is preliminary data.</text>
</comment>